<evidence type="ECO:0000313" key="12">
    <source>
        <dbReference type="EMBL" id="BES80656.1"/>
    </source>
</evidence>
<comment type="similarity">
    <text evidence="3">Belongs to the FKBP-type PPIase family.</text>
</comment>
<dbReference type="InterPro" id="IPR054016">
    <property type="entry name" value="FKBP26_IF"/>
</dbReference>
<evidence type="ECO:0000256" key="7">
    <source>
        <dbReference type="ARBA" id="ARBA00023186"/>
    </source>
</evidence>
<comment type="subcellular location">
    <subcellularLocation>
        <location evidence="2">Cytoplasm</location>
    </subcellularLocation>
</comment>
<organism evidence="12 13">
    <name type="scientific">Pyrodictium abyssi</name>
    <dbReference type="NCBI Taxonomy" id="54256"/>
    <lineage>
        <taxon>Archaea</taxon>
        <taxon>Thermoproteota</taxon>
        <taxon>Thermoprotei</taxon>
        <taxon>Desulfurococcales</taxon>
        <taxon>Pyrodictiaceae</taxon>
        <taxon>Pyrodictium</taxon>
    </lineage>
</organism>
<dbReference type="InterPro" id="IPR048261">
    <property type="entry name" value="SlpA/SlyD-like_ins_sf"/>
</dbReference>
<evidence type="ECO:0000256" key="1">
    <source>
        <dbReference type="ARBA" id="ARBA00000971"/>
    </source>
</evidence>
<gene>
    <name evidence="12" type="ORF">PABY_02230</name>
</gene>
<sequence>MKAAMPLEEGTFALVEYTLRVKDTGEVIDTTSEEEARKAGIYDPKDRYGPRLVIVGEGRLLPGLEKAIKEMSEGEEKEIEIPPEDAFGKRDPEKIKILPKNQFIKSGVVPEPGKIVEINNQLAVIRSVAGGRVVVDFNHPLAGKTILAKVKVVKVLKTPEEKIQQLILRRTPPSLTPEDVKVQYDGETGTARVELSEKVFGINDFQVVKRIVILEAYRYMKDEVKAIEFIERMKFPEPKEEENREQQTQPEQKEEKEAKEAAENKGEEQ</sequence>
<accession>A0ABM8ISW5</accession>
<comment type="catalytic activity">
    <reaction evidence="1 9">
        <text>[protein]-peptidylproline (omega=180) = [protein]-peptidylproline (omega=0)</text>
        <dbReference type="Rhea" id="RHEA:16237"/>
        <dbReference type="Rhea" id="RHEA-COMP:10747"/>
        <dbReference type="Rhea" id="RHEA-COMP:10748"/>
        <dbReference type="ChEBI" id="CHEBI:83833"/>
        <dbReference type="ChEBI" id="CHEBI:83834"/>
        <dbReference type="EC" id="5.2.1.8"/>
    </reaction>
</comment>
<feature type="region of interest" description="Disordered" evidence="10">
    <location>
        <begin position="235"/>
        <end position="269"/>
    </location>
</feature>
<dbReference type="InterPro" id="IPR001179">
    <property type="entry name" value="PPIase_FKBP_dom"/>
</dbReference>
<dbReference type="SUPFAM" id="SSF54534">
    <property type="entry name" value="FKBP-like"/>
    <property type="match status" value="1"/>
</dbReference>
<keyword evidence="13" id="KW-1185">Reference proteome</keyword>
<keyword evidence="6 9" id="KW-0697">Rotamase</keyword>
<evidence type="ECO:0000259" key="11">
    <source>
        <dbReference type="PROSITE" id="PS50059"/>
    </source>
</evidence>
<keyword evidence="7" id="KW-0143">Chaperone</keyword>
<evidence type="ECO:0000256" key="6">
    <source>
        <dbReference type="ARBA" id="ARBA00023110"/>
    </source>
</evidence>
<evidence type="ECO:0000256" key="2">
    <source>
        <dbReference type="ARBA" id="ARBA00004496"/>
    </source>
</evidence>
<dbReference type="GO" id="GO:0016853">
    <property type="term" value="F:isomerase activity"/>
    <property type="evidence" value="ECO:0007669"/>
    <property type="project" value="UniProtKB-KW"/>
</dbReference>
<dbReference type="PANTHER" id="PTHR47861:SF3">
    <property type="entry name" value="FKBP-TYPE PEPTIDYL-PROLYL CIS-TRANS ISOMERASE SLYD"/>
    <property type="match status" value="1"/>
</dbReference>
<evidence type="ECO:0000256" key="10">
    <source>
        <dbReference type="SAM" id="MobiDB-lite"/>
    </source>
</evidence>
<evidence type="ECO:0000256" key="3">
    <source>
        <dbReference type="ARBA" id="ARBA00006577"/>
    </source>
</evidence>
<dbReference type="Proteomes" id="UP001341135">
    <property type="component" value="Chromosome"/>
</dbReference>
<dbReference type="EMBL" id="AP028907">
    <property type="protein sequence ID" value="BES80656.1"/>
    <property type="molecule type" value="Genomic_DNA"/>
</dbReference>
<reference evidence="12 13" key="1">
    <citation type="submission" date="2023-09" db="EMBL/GenBank/DDBJ databases">
        <title>Pyrofollis japonicus gen. nov. sp. nov., a novel member of the family Pyrodictiaceae isolated from the Iheya North hydrothermal field.</title>
        <authorList>
            <person name="Miyazaki U."/>
            <person name="Sanari M."/>
            <person name="Tame A."/>
            <person name="Kitajima M."/>
            <person name="Okamoto A."/>
            <person name="Sawayama S."/>
            <person name="Miyazaki J."/>
            <person name="Takai K."/>
            <person name="Nakagawa S."/>
        </authorList>
    </citation>
    <scope>NUCLEOTIDE SEQUENCE [LARGE SCALE GENOMIC DNA]</scope>
    <source>
        <strain evidence="12 13">AV2</strain>
    </source>
</reference>
<dbReference type="Gene3D" id="3.10.50.40">
    <property type="match status" value="1"/>
</dbReference>
<evidence type="ECO:0000256" key="8">
    <source>
        <dbReference type="ARBA" id="ARBA00023235"/>
    </source>
</evidence>
<dbReference type="Gene3D" id="2.40.10.330">
    <property type="match status" value="1"/>
</dbReference>
<evidence type="ECO:0000313" key="13">
    <source>
        <dbReference type="Proteomes" id="UP001341135"/>
    </source>
</evidence>
<dbReference type="Gene3D" id="3.30.70.2210">
    <property type="match status" value="1"/>
</dbReference>
<evidence type="ECO:0000256" key="9">
    <source>
        <dbReference type="PROSITE-ProRule" id="PRU00277"/>
    </source>
</evidence>
<proteinExistence type="inferred from homology"/>
<feature type="domain" description="PPIase FKBP-type" evidence="11">
    <location>
        <begin position="10"/>
        <end position="104"/>
    </location>
</feature>
<dbReference type="InterPro" id="IPR046357">
    <property type="entry name" value="PPIase_dom_sf"/>
</dbReference>
<dbReference type="Pfam" id="PF22199">
    <property type="entry name" value="FKBP26_IF"/>
    <property type="match status" value="1"/>
</dbReference>
<dbReference type="EC" id="5.2.1.8" evidence="4 9"/>
<keyword evidence="5" id="KW-0963">Cytoplasm</keyword>
<evidence type="ECO:0000256" key="4">
    <source>
        <dbReference type="ARBA" id="ARBA00013194"/>
    </source>
</evidence>
<dbReference type="PROSITE" id="PS50059">
    <property type="entry name" value="FKBP_PPIASE"/>
    <property type="match status" value="1"/>
</dbReference>
<protein>
    <recommendedName>
        <fullName evidence="4 9">peptidylprolyl isomerase</fullName>
        <ecNumber evidence="4 9">5.2.1.8</ecNumber>
    </recommendedName>
</protein>
<keyword evidence="8 9" id="KW-0413">Isomerase</keyword>
<dbReference type="PANTHER" id="PTHR47861">
    <property type="entry name" value="FKBP-TYPE PEPTIDYL-PROLYL CIS-TRANS ISOMERASE SLYD"/>
    <property type="match status" value="1"/>
</dbReference>
<name>A0ABM8ISW5_9CREN</name>
<evidence type="ECO:0000256" key="5">
    <source>
        <dbReference type="ARBA" id="ARBA00022490"/>
    </source>
</evidence>